<protein>
    <submittedName>
        <fullName evidence="1">Uncharacterized protein</fullName>
    </submittedName>
</protein>
<organism evidence="1 2">
    <name type="scientific">Eggerthella lenta</name>
    <name type="common">Eubacterium lentum</name>
    <dbReference type="NCBI Taxonomy" id="84112"/>
    <lineage>
        <taxon>Bacteria</taxon>
        <taxon>Bacillati</taxon>
        <taxon>Actinomycetota</taxon>
        <taxon>Coriobacteriia</taxon>
        <taxon>Eggerthellales</taxon>
        <taxon>Eggerthellaceae</taxon>
        <taxon>Eggerthella</taxon>
    </lineage>
</organism>
<proteinExistence type="predicted"/>
<dbReference type="AlphaFoldDB" id="A0A369MN52"/>
<evidence type="ECO:0000313" key="1">
    <source>
        <dbReference type="EMBL" id="RDB76297.1"/>
    </source>
</evidence>
<comment type="caution">
    <text evidence="1">The sequence shown here is derived from an EMBL/GenBank/DDBJ whole genome shotgun (WGS) entry which is preliminary data.</text>
</comment>
<reference evidence="1 2" key="1">
    <citation type="journal article" date="2018" name="Elife">
        <title>Discovery and characterization of a prevalent human gut bacterial enzyme sufficient for the inactivation of a family of plant toxins.</title>
        <authorList>
            <person name="Koppel N."/>
            <person name="Bisanz J.E."/>
            <person name="Pandelia M.E."/>
            <person name="Turnbaugh P.J."/>
            <person name="Balskus E.P."/>
        </authorList>
    </citation>
    <scope>NUCLEOTIDE SEQUENCE [LARGE SCALE GENOMIC DNA]</scope>
    <source>
        <strain evidence="1 2">MR1 #12</strain>
    </source>
</reference>
<gene>
    <name evidence="1" type="ORF">C1872_12710</name>
</gene>
<name>A0A369MN52_EGGLN</name>
<dbReference type="RefSeq" id="WP_181872243.1">
    <property type="nucleotide sequence ID" value="NZ_JAQLCQ010000013.1"/>
</dbReference>
<sequence length="286" mass="31778">MASTSKQKHLFEDYDGFVEKFKPKKTTDDCYTPPDVYDCVSDWACERFGIDPSGIVRPFWPGGDYESFDYPEGCTVLDNPPFSILSKICEFYLDRGIGFFLFAPALTALSGAKTCMRTNHVFADCDIEYHNGAVVRTSFVTSFGDNVAETAPDLFRAVKRVQDERRSKERQRLPKYSYPSHVLTAAMLGKYAKYGVRLEVKPGDCARVSALDAQREAGKRIYGGGLLLSDEAAGHHERAERAAAERAAAERAAAERAAAERAAAERASACRWELSDRERALVRSLG</sequence>
<accession>A0A369MN52</accession>
<dbReference type="EMBL" id="PPTX01000022">
    <property type="protein sequence ID" value="RDB76297.1"/>
    <property type="molecule type" value="Genomic_DNA"/>
</dbReference>
<dbReference type="Proteomes" id="UP000253752">
    <property type="component" value="Unassembled WGS sequence"/>
</dbReference>
<evidence type="ECO:0000313" key="2">
    <source>
        <dbReference type="Proteomes" id="UP000253752"/>
    </source>
</evidence>